<feature type="domain" description="Alpha-D-phosphohexomutase alpha/beta/alpha" evidence="10">
    <location>
        <begin position="213"/>
        <end position="312"/>
    </location>
</feature>
<dbReference type="InterPro" id="IPR005844">
    <property type="entry name" value="A-D-PHexomutase_a/b/a-I"/>
</dbReference>
<name>A0ABS2TMN6_9ACTN</name>
<evidence type="ECO:0000256" key="4">
    <source>
        <dbReference type="ARBA" id="ARBA00022723"/>
    </source>
</evidence>
<dbReference type="Pfam" id="PF00408">
    <property type="entry name" value="PGM_PMM_IV"/>
    <property type="match status" value="1"/>
</dbReference>
<comment type="similarity">
    <text evidence="2 7">Belongs to the phosphohexose mutase family.</text>
</comment>
<dbReference type="EMBL" id="JADKYB010000004">
    <property type="protein sequence ID" value="MBM9504604.1"/>
    <property type="molecule type" value="Genomic_DNA"/>
</dbReference>
<dbReference type="InterPro" id="IPR016055">
    <property type="entry name" value="A-D-PHexomutase_a/b/a-I/II/III"/>
</dbReference>
<protein>
    <submittedName>
        <fullName evidence="12">Phospho-sugar mutase</fullName>
    </submittedName>
</protein>
<dbReference type="InterPro" id="IPR036900">
    <property type="entry name" value="A-D-PHexomutase_C_sf"/>
</dbReference>
<evidence type="ECO:0000259" key="9">
    <source>
        <dbReference type="Pfam" id="PF02878"/>
    </source>
</evidence>
<comment type="caution">
    <text evidence="12">The sequence shown here is derived from an EMBL/GenBank/DDBJ whole genome shotgun (WGS) entry which is preliminary data.</text>
</comment>
<feature type="domain" description="Alpha-D-phosphohexomutase C-terminal" evidence="8">
    <location>
        <begin position="514"/>
        <end position="533"/>
    </location>
</feature>
<evidence type="ECO:0000256" key="7">
    <source>
        <dbReference type="RuleBase" id="RU004326"/>
    </source>
</evidence>
<feature type="domain" description="Alpha-D-phosphohexomutase alpha/beta/alpha" evidence="11">
    <location>
        <begin position="327"/>
        <end position="435"/>
    </location>
</feature>
<keyword evidence="6" id="KW-0413">Isomerase</keyword>
<dbReference type="InterPro" id="IPR005843">
    <property type="entry name" value="A-D-PHexomutase_C"/>
</dbReference>
<keyword evidence="13" id="KW-1185">Reference proteome</keyword>
<dbReference type="PANTHER" id="PTHR45745">
    <property type="entry name" value="PHOSPHOMANNOMUTASE 45A"/>
    <property type="match status" value="1"/>
</dbReference>
<evidence type="ECO:0000256" key="5">
    <source>
        <dbReference type="ARBA" id="ARBA00022842"/>
    </source>
</evidence>
<dbReference type="SUPFAM" id="SSF53738">
    <property type="entry name" value="Phosphoglucomutase, first 3 domains"/>
    <property type="match status" value="3"/>
</dbReference>
<dbReference type="CDD" id="cd05799">
    <property type="entry name" value="PGM2"/>
    <property type="match status" value="1"/>
</dbReference>
<accession>A0ABS2TMN6</accession>
<dbReference type="InterPro" id="IPR016066">
    <property type="entry name" value="A-D-PHexomutase_CS"/>
</dbReference>
<keyword evidence="3" id="KW-0597">Phosphoprotein</keyword>
<evidence type="ECO:0000259" key="10">
    <source>
        <dbReference type="Pfam" id="PF02879"/>
    </source>
</evidence>
<evidence type="ECO:0000259" key="11">
    <source>
        <dbReference type="Pfam" id="PF02880"/>
    </source>
</evidence>
<dbReference type="PANTHER" id="PTHR45745:SF1">
    <property type="entry name" value="PHOSPHOGLUCOMUTASE 2B-RELATED"/>
    <property type="match status" value="1"/>
</dbReference>
<gene>
    <name evidence="12" type="ORF">ITX44_08645</name>
</gene>
<dbReference type="InterPro" id="IPR005841">
    <property type="entry name" value="Alpha-D-phosphohexomutase_SF"/>
</dbReference>
<evidence type="ECO:0000256" key="1">
    <source>
        <dbReference type="ARBA" id="ARBA00001946"/>
    </source>
</evidence>
<dbReference type="Gene3D" id="3.40.120.10">
    <property type="entry name" value="Alpha-D-Glucose-1,6-Bisphosphate, subunit A, domain 3"/>
    <property type="match status" value="3"/>
</dbReference>
<dbReference type="RefSeq" id="WP_205356483.1">
    <property type="nucleotide sequence ID" value="NZ_JADKYB010000004.1"/>
</dbReference>
<dbReference type="Proteomes" id="UP000749040">
    <property type="component" value="Unassembled WGS sequence"/>
</dbReference>
<evidence type="ECO:0000313" key="13">
    <source>
        <dbReference type="Proteomes" id="UP000749040"/>
    </source>
</evidence>
<dbReference type="PROSITE" id="PS00710">
    <property type="entry name" value="PGM_PMM"/>
    <property type="match status" value="1"/>
</dbReference>
<dbReference type="InterPro" id="IPR005845">
    <property type="entry name" value="A-D-PHexomutase_a/b/a-II"/>
</dbReference>
<dbReference type="Pfam" id="PF02879">
    <property type="entry name" value="PGM_PMM_II"/>
    <property type="match status" value="1"/>
</dbReference>
<feature type="domain" description="Alpha-D-phosphohexomutase alpha/beta/alpha" evidence="9">
    <location>
        <begin position="57"/>
        <end position="188"/>
    </location>
</feature>
<evidence type="ECO:0000256" key="2">
    <source>
        <dbReference type="ARBA" id="ARBA00010231"/>
    </source>
</evidence>
<evidence type="ECO:0000313" key="12">
    <source>
        <dbReference type="EMBL" id="MBM9504604.1"/>
    </source>
</evidence>
<keyword evidence="4 7" id="KW-0479">Metal-binding</keyword>
<sequence length="567" mass="58039">MDGDAEPVGLVERVRRWIGEDPDEGTRGELEGLLAAAERGDEGALGELGERFAGTLEFGTAGLRGALGGGPARMNRVVVIRAAAGLAAYVRRHGGGLVVVGYDARHKSEEFARDTAAVMVGAGLRAALLPGPLPTPVLAYAIRHTGAAAGVMVTASHNPPQDNGYKVYLGDGSQIVPPADAEIAGEIAAVGPLAGVPRPTEGWEVLGEEIVEAYLDRAAGVVAAGGPRAVDVVYTPLHGVGRGTLTAAFAKAGFPAPVTVAEQAEPDPDFPTVAFPNPEEPGAMDLAVKAAQAARPDVVIANDPDADRCAVAVPDRDAPGGWRMLRGDELGALLAVHLVRRGAVEPGQDVFAASIVSSSLLSRIAAHAGLGYEDTLTGFKWISRVPGLRYGYEEALGYCVDPAGVRDKDGITAALLVAELAAELKAAGATLAGLLDELALTHGLHATDQLSVRVADLSLIGAAMKRLREQPPAALAGLAVTAADDLAAGAGGLPPTDGLRYHLSGDPKRGIAAARVVVRPSGTEPKLKCYLEVVVPVPDPAGLPAARDTAARTLTALKDDFATAAGI</sequence>
<dbReference type="SUPFAM" id="SSF55957">
    <property type="entry name" value="Phosphoglucomutase, C-terminal domain"/>
    <property type="match status" value="1"/>
</dbReference>
<dbReference type="PRINTS" id="PR00509">
    <property type="entry name" value="PGMPMM"/>
</dbReference>
<evidence type="ECO:0000256" key="6">
    <source>
        <dbReference type="ARBA" id="ARBA00023235"/>
    </source>
</evidence>
<evidence type="ECO:0000259" key="8">
    <source>
        <dbReference type="Pfam" id="PF00408"/>
    </source>
</evidence>
<dbReference type="InterPro" id="IPR005846">
    <property type="entry name" value="A-D-PHexomutase_a/b/a-III"/>
</dbReference>
<dbReference type="Pfam" id="PF02878">
    <property type="entry name" value="PGM_PMM_I"/>
    <property type="match status" value="1"/>
</dbReference>
<dbReference type="Gene3D" id="3.30.310.50">
    <property type="entry name" value="Alpha-D-phosphohexomutase, C-terminal domain"/>
    <property type="match status" value="1"/>
</dbReference>
<reference evidence="12 13" key="1">
    <citation type="submission" date="2021-01" db="EMBL/GenBank/DDBJ databases">
        <title>Streptomyces acididurans sp. nov., isolated from a peat swamp forest soil.</title>
        <authorList>
            <person name="Chantavorakit T."/>
            <person name="Duangmal K."/>
        </authorList>
    </citation>
    <scope>NUCLEOTIDE SEQUENCE [LARGE SCALE GENOMIC DNA]</scope>
    <source>
        <strain evidence="12 13">KK5PA1</strain>
    </source>
</reference>
<organism evidence="12 13">
    <name type="scientific">Actinacidiphila acididurans</name>
    <dbReference type="NCBI Taxonomy" id="2784346"/>
    <lineage>
        <taxon>Bacteria</taxon>
        <taxon>Bacillati</taxon>
        <taxon>Actinomycetota</taxon>
        <taxon>Actinomycetes</taxon>
        <taxon>Kitasatosporales</taxon>
        <taxon>Streptomycetaceae</taxon>
        <taxon>Actinacidiphila</taxon>
    </lineage>
</organism>
<dbReference type="Pfam" id="PF02880">
    <property type="entry name" value="PGM_PMM_III"/>
    <property type="match status" value="1"/>
</dbReference>
<comment type="cofactor">
    <cofactor evidence="1">
        <name>Mg(2+)</name>
        <dbReference type="ChEBI" id="CHEBI:18420"/>
    </cofactor>
</comment>
<evidence type="ECO:0000256" key="3">
    <source>
        <dbReference type="ARBA" id="ARBA00022553"/>
    </source>
</evidence>
<proteinExistence type="inferred from homology"/>
<keyword evidence="5 7" id="KW-0460">Magnesium</keyword>